<comment type="similarity">
    <text evidence="2">Belongs to the bacterial solute-binding protein 1 family.</text>
</comment>
<dbReference type="GO" id="GO:0042597">
    <property type="term" value="C:periplasmic space"/>
    <property type="evidence" value="ECO:0007669"/>
    <property type="project" value="UniProtKB-SubCell"/>
</dbReference>
<accession>A0A5C5GAC0</accession>
<dbReference type="Gene3D" id="3.40.190.10">
    <property type="entry name" value="Periplasmic binding protein-like II"/>
    <property type="match status" value="2"/>
</dbReference>
<dbReference type="PANTHER" id="PTHR43649:SF29">
    <property type="entry name" value="OSMOPROTECTIVE COMPOUNDS-BINDING PROTEIN GGTB"/>
    <property type="match status" value="1"/>
</dbReference>
<keyword evidence="5" id="KW-1185">Reference proteome</keyword>
<evidence type="ECO:0000256" key="1">
    <source>
        <dbReference type="ARBA" id="ARBA00004418"/>
    </source>
</evidence>
<evidence type="ECO:0000256" key="2">
    <source>
        <dbReference type="ARBA" id="ARBA00008520"/>
    </source>
</evidence>
<dbReference type="Pfam" id="PF01547">
    <property type="entry name" value="SBP_bac_1"/>
    <property type="match status" value="1"/>
</dbReference>
<dbReference type="InterPro" id="IPR050490">
    <property type="entry name" value="Bact_solute-bd_prot1"/>
</dbReference>
<evidence type="ECO:0000313" key="5">
    <source>
        <dbReference type="Proteomes" id="UP000314011"/>
    </source>
</evidence>
<gene>
    <name evidence="4" type="ORF">FHY64_00105</name>
</gene>
<dbReference type="PANTHER" id="PTHR43649">
    <property type="entry name" value="ARABINOSE-BINDING PROTEIN-RELATED"/>
    <property type="match status" value="1"/>
</dbReference>
<evidence type="ECO:0000313" key="4">
    <source>
        <dbReference type="EMBL" id="TNY31742.1"/>
    </source>
</evidence>
<sequence>MRTSSTLKPERELLELREEDMSKLTTYTAAIALCMGLATPAFAQTTLTYMAIGPERTAFNEEIIRRFEEEHPDINVEFRWLANEPYKTGIKVVMESDSPPDVFFIWAGTWAQDFVDAGAVADLSESEANGDLWTVGMPKALVDQFRDENGLWGVPSELYVKEFWRNDAFFAEHDLTMPETFEGLLNMCSEVREIDPQMTPIAFGASESWTINHYLTTLFQRHVAPDVSARDYRLQGNPEELFTDPGYLKALQDFKRLQEADCFNDGINSVSPEVSRAMFGSGLAATTYCGSWCPPQFDAAGMNGGYTPFRFPAIEGASGVQQGSMAGASGYQVSNASEYPEAAMTFLNYIANAESQVLMTELTGLLPANGTQVPEGGLSEANSALLDIVAEDEATVAALNTVVETSVSDVILKSGQDLVAGTVTPDEFMERVREAAQTAAAR</sequence>
<dbReference type="OrthoDB" id="2509690at2"/>
<evidence type="ECO:0000256" key="3">
    <source>
        <dbReference type="ARBA" id="ARBA00022448"/>
    </source>
</evidence>
<dbReference type="EMBL" id="VFFF01000001">
    <property type="protein sequence ID" value="TNY31742.1"/>
    <property type="molecule type" value="Genomic_DNA"/>
</dbReference>
<comment type="caution">
    <text evidence="4">The sequence shown here is derived from an EMBL/GenBank/DDBJ whole genome shotgun (WGS) entry which is preliminary data.</text>
</comment>
<reference evidence="4 5" key="1">
    <citation type="submission" date="2019-06" db="EMBL/GenBank/DDBJ databases">
        <title>Genome of new Rhodobacteraceae sp. SM1903.</title>
        <authorList>
            <person name="Ren X."/>
        </authorList>
    </citation>
    <scope>NUCLEOTIDE SEQUENCE [LARGE SCALE GENOMIC DNA]</scope>
    <source>
        <strain evidence="4 5">SM1903</strain>
    </source>
</reference>
<organism evidence="4 5">
    <name type="scientific">Pelagovum pacificum</name>
    <dbReference type="NCBI Taxonomy" id="2588711"/>
    <lineage>
        <taxon>Bacteria</taxon>
        <taxon>Pseudomonadati</taxon>
        <taxon>Pseudomonadota</taxon>
        <taxon>Alphaproteobacteria</taxon>
        <taxon>Rhodobacterales</taxon>
        <taxon>Paracoccaceae</taxon>
        <taxon>Pelagovum</taxon>
    </lineage>
</organism>
<dbReference type="SUPFAM" id="SSF53850">
    <property type="entry name" value="Periplasmic binding protein-like II"/>
    <property type="match status" value="1"/>
</dbReference>
<comment type="subcellular location">
    <subcellularLocation>
        <location evidence="1">Periplasm</location>
    </subcellularLocation>
</comment>
<protein>
    <submittedName>
        <fullName evidence="4">Extracellular solute-binding protein</fullName>
    </submittedName>
</protein>
<keyword evidence="3" id="KW-0813">Transport</keyword>
<dbReference type="Proteomes" id="UP000314011">
    <property type="component" value="Unassembled WGS sequence"/>
</dbReference>
<proteinExistence type="inferred from homology"/>
<name>A0A5C5GAC0_9RHOB</name>
<dbReference type="AlphaFoldDB" id="A0A5C5GAC0"/>
<dbReference type="InterPro" id="IPR006059">
    <property type="entry name" value="SBP"/>
</dbReference>